<dbReference type="NCBIfam" id="TIGR00945">
    <property type="entry name" value="tatC"/>
    <property type="match status" value="1"/>
</dbReference>
<organism evidence="6 7">
    <name type="scientific">Terrihalobacillus insolitus</name>
    <dbReference type="NCBI Taxonomy" id="2950438"/>
    <lineage>
        <taxon>Bacteria</taxon>
        <taxon>Bacillati</taxon>
        <taxon>Bacillota</taxon>
        <taxon>Bacilli</taxon>
        <taxon>Bacillales</taxon>
        <taxon>Bacillaceae</taxon>
        <taxon>Terrihalobacillus</taxon>
    </lineage>
</organism>
<dbReference type="InterPro" id="IPR002033">
    <property type="entry name" value="TatC"/>
</dbReference>
<dbReference type="GO" id="GO:0009977">
    <property type="term" value="F:proton motive force dependent protein transmembrane transporter activity"/>
    <property type="evidence" value="ECO:0007669"/>
    <property type="project" value="TreeGrafter"/>
</dbReference>
<dbReference type="EMBL" id="JAMQKB010000008">
    <property type="protein sequence ID" value="MDC3424733.1"/>
    <property type="molecule type" value="Genomic_DNA"/>
</dbReference>
<dbReference type="AlphaFoldDB" id="A0A9X4ANP0"/>
<reference evidence="6" key="1">
    <citation type="submission" date="2022-06" db="EMBL/GenBank/DDBJ databases">
        <title>Aquibacillus sp. a new bacterium isolated from soil saline samples.</title>
        <authorList>
            <person name="Galisteo C."/>
            <person name="De La Haba R."/>
            <person name="Sanchez-Porro C."/>
            <person name="Ventosa A."/>
        </authorList>
    </citation>
    <scope>NUCLEOTIDE SEQUENCE</scope>
    <source>
        <strain evidence="6">3ASR75-11</strain>
    </source>
</reference>
<feature type="transmembrane region" description="Helical" evidence="5">
    <location>
        <begin position="95"/>
        <end position="125"/>
    </location>
</feature>
<dbReference type="GO" id="GO:0065002">
    <property type="term" value="P:intracellular protein transmembrane transport"/>
    <property type="evidence" value="ECO:0007669"/>
    <property type="project" value="TreeGrafter"/>
</dbReference>
<feature type="transmembrane region" description="Helical" evidence="5">
    <location>
        <begin position="12"/>
        <end position="31"/>
    </location>
</feature>
<keyword evidence="5" id="KW-1003">Cell membrane</keyword>
<comment type="similarity">
    <text evidence="5">Belongs to the TatC family.</text>
</comment>
<dbReference type="Pfam" id="PF00902">
    <property type="entry name" value="TatC"/>
    <property type="match status" value="1"/>
</dbReference>
<sequence length="241" mass="27843">MNVTEHLSELRWRIIWSLIVFVVFFIFGFVYSRDIYSFLEKDIPFKLSAISPVEIIWILFTMASIVGLIGTIPFLCIQIWLFIKPGLTAKEKKVSLAYIPAVFILFLGGLTFGYYVFVNMIIPFLVSLNDGMVNMIFTADKYFRFLFRVIIPVAVMFEIPVITMFLTSLGVVTPAFLRKTRKYAYFILVIIGTMISPPDFILQLVVAVPFILLYEISVVLSAMVYRKKRHKNDEIEKTNEV</sequence>
<keyword evidence="3 5" id="KW-1133">Transmembrane helix</keyword>
<evidence type="ECO:0000256" key="3">
    <source>
        <dbReference type="ARBA" id="ARBA00022989"/>
    </source>
</evidence>
<dbReference type="PANTHER" id="PTHR30371:SF4">
    <property type="entry name" value="SEC-INDEPENDENT PROTEIN TRANSLOCASE PROTEIN TATCD"/>
    <property type="match status" value="1"/>
</dbReference>
<dbReference type="PRINTS" id="PR01840">
    <property type="entry name" value="TATCFAMILY"/>
</dbReference>
<dbReference type="InterPro" id="IPR019820">
    <property type="entry name" value="Sec-indep_translocase_CS"/>
</dbReference>
<evidence type="ECO:0000256" key="5">
    <source>
        <dbReference type="HAMAP-Rule" id="MF_00902"/>
    </source>
</evidence>
<evidence type="ECO:0000313" key="7">
    <source>
        <dbReference type="Proteomes" id="UP001145050"/>
    </source>
</evidence>
<evidence type="ECO:0000256" key="2">
    <source>
        <dbReference type="ARBA" id="ARBA00022692"/>
    </source>
</evidence>
<proteinExistence type="inferred from homology"/>
<feature type="transmembrane region" description="Helical" evidence="5">
    <location>
        <begin position="183"/>
        <end position="201"/>
    </location>
</feature>
<dbReference type="PANTHER" id="PTHR30371">
    <property type="entry name" value="SEC-INDEPENDENT PROTEIN TRANSLOCASE PROTEIN TATC"/>
    <property type="match status" value="1"/>
</dbReference>
<comment type="subunit">
    <text evidence="5">Forms a complex with TatA.</text>
</comment>
<keyword evidence="7" id="KW-1185">Reference proteome</keyword>
<dbReference type="HAMAP" id="MF_00902">
    <property type="entry name" value="TatC"/>
    <property type="match status" value="1"/>
</dbReference>
<dbReference type="GO" id="GO:0043953">
    <property type="term" value="P:protein transport by the Tat complex"/>
    <property type="evidence" value="ECO:0007669"/>
    <property type="project" value="UniProtKB-UniRule"/>
</dbReference>
<evidence type="ECO:0000313" key="6">
    <source>
        <dbReference type="EMBL" id="MDC3424733.1"/>
    </source>
</evidence>
<feature type="transmembrane region" description="Helical" evidence="5">
    <location>
        <begin position="55"/>
        <end position="83"/>
    </location>
</feature>
<dbReference type="GO" id="GO:0033281">
    <property type="term" value="C:TAT protein transport complex"/>
    <property type="evidence" value="ECO:0007669"/>
    <property type="project" value="UniProtKB-UniRule"/>
</dbReference>
<comment type="subcellular location">
    <subcellularLocation>
        <location evidence="5">Cell membrane</location>
        <topology evidence="5">Multi-pass membrane protein</topology>
    </subcellularLocation>
    <subcellularLocation>
        <location evidence="1">Membrane</location>
        <topology evidence="1">Multi-pass membrane protein</topology>
    </subcellularLocation>
</comment>
<name>A0A9X4ANP0_9BACI</name>
<dbReference type="Proteomes" id="UP001145050">
    <property type="component" value="Unassembled WGS sequence"/>
</dbReference>
<protein>
    <recommendedName>
        <fullName evidence="5">Sec-independent protein translocase protein TatC</fullName>
    </recommendedName>
</protein>
<comment type="function">
    <text evidence="5">Part of the twin-arginine translocation (Tat) system that transports large folded proteins containing a characteristic twin-arginine motif in their signal peptide across membranes.</text>
</comment>
<evidence type="ECO:0000256" key="4">
    <source>
        <dbReference type="ARBA" id="ARBA00023136"/>
    </source>
</evidence>
<keyword evidence="4 5" id="KW-0472">Membrane</keyword>
<feature type="transmembrane region" description="Helical" evidence="5">
    <location>
        <begin position="145"/>
        <end position="171"/>
    </location>
</feature>
<keyword evidence="5" id="KW-0653">Protein transport</keyword>
<dbReference type="RefSeq" id="WP_272436669.1">
    <property type="nucleotide sequence ID" value="NZ_JAMQKB010000008.1"/>
</dbReference>
<comment type="caution">
    <text evidence="6">The sequence shown here is derived from an EMBL/GenBank/DDBJ whole genome shotgun (WGS) entry which is preliminary data.</text>
</comment>
<feature type="transmembrane region" description="Helical" evidence="5">
    <location>
        <begin position="207"/>
        <end position="225"/>
    </location>
</feature>
<keyword evidence="5" id="KW-0813">Transport</keyword>
<accession>A0A9X4ANP0</accession>
<dbReference type="PROSITE" id="PS01218">
    <property type="entry name" value="TATC"/>
    <property type="match status" value="1"/>
</dbReference>
<gene>
    <name evidence="5 6" type="primary">tatC</name>
    <name evidence="6" type="ORF">NC797_09445</name>
</gene>
<keyword evidence="2 5" id="KW-0812">Transmembrane</keyword>
<keyword evidence="5" id="KW-0811">Translocation</keyword>
<evidence type="ECO:0000256" key="1">
    <source>
        <dbReference type="ARBA" id="ARBA00004141"/>
    </source>
</evidence>